<dbReference type="InterPro" id="IPR040008">
    <property type="entry name" value="Ribosomal_mL46"/>
</dbReference>
<comment type="caution">
    <text evidence="1">The sequence shown here is derived from an EMBL/GenBank/DDBJ whole genome shotgun (WGS) entry which is preliminary data.</text>
</comment>
<dbReference type="Gene3D" id="3.90.79.10">
    <property type="entry name" value="Nucleoside Triphosphate Pyrophosphohydrolase"/>
    <property type="match status" value="1"/>
</dbReference>
<dbReference type="AlphaFoldDB" id="A0AAD5TSP1"/>
<protein>
    <submittedName>
        <fullName evidence="1">54S ribosomal protein L17 mitochondrial</fullName>
    </submittedName>
</protein>
<evidence type="ECO:0000313" key="1">
    <source>
        <dbReference type="EMBL" id="KAJ3199009.1"/>
    </source>
</evidence>
<feature type="non-terminal residue" evidence="1">
    <location>
        <position position="104"/>
    </location>
</feature>
<sequence length="104" mass="12384">MDKVLYLLIREKAEDKFRLPEGSINDGELLHEAVKRELNEKFGNGFESWVVGKIPVGHINENQKNIFFYNVRIFFGQVKFKKENFCWLSKDEIKDFTDENYFNS</sequence>
<name>A0AAD5TSP1_9FUNG</name>
<keyword evidence="2" id="KW-1185">Reference proteome</keyword>
<dbReference type="SUPFAM" id="SSF55811">
    <property type="entry name" value="Nudix"/>
    <property type="match status" value="1"/>
</dbReference>
<dbReference type="PANTHER" id="PTHR13124:SF12">
    <property type="entry name" value="LARGE RIBOSOMAL SUBUNIT PROTEIN ML46"/>
    <property type="match status" value="1"/>
</dbReference>
<dbReference type="EMBL" id="JADGJW010002210">
    <property type="protein sequence ID" value="KAJ3199009.1"/>
    <property type="molecule type" value="Genomic_DNA"/>
</dbReference>
<reference evidence="1" key="1">
    <citation type="submission" date="2020-05" db="EMBL/GenBank/DDBJ databases">
        <title>Phylogenomic resolution of chytrid fungi.</title>
        <authorList>
            <person name="Stajich J.E."/>
            <person name="Amses K."/>
            <person name="Simmons R."/>
            <person name="Seto K."/>
            <person name="Myers J."/>
            <person name="Bonds A."/>
            <person name="Quandt C.A."/>
            <person name="Barry K."/>
            <person name="Liu P."/>
            <person name="Grigoriev I."/>
            <person name="Longcore J.E."/>
            <person name="James T.Y."/>
        </authorList>
    </citation>
    <scope>NUCLEOTIDE SEQUENCE</scope>
    <source>
        <strain evidence="1">JEL0476</strain>
    </source>
</reference>
<proteinExistence type="predicted"/>
<organism evidence="1 2">
    <name type="scientific">Clydaea vesicula</name>
    <dbReference type="NCBI Taxonomy" id="447962"/>
    <lineage>
        <taxon>Eukaryota</taxon>
        <taxon>Fungi</taxon>
        <taxon>Fungi incertae sedis</taxon>
        <taxon>Chytridiomycota</taxon>
        <taxon>Chytridiomycota incertae sedis</taxon>
        <taxon>Chytridiomycetes</taxon>
        <taxon>Lobulomycetales</taxon>
        <taxon>Lobulomycetaceae</taxon>
        <taxon>Clydaea</taxon>
    </lineage>
</organism>
<dbReference type="Proteomes" id="UP001211065">
    <property type="component" value="Unassembled WGS sequence"/>
</dbReference>
<keyword evidence="1" id="KW-0687">Ribonucleoprotein</keyword>
<keyword evidence="1" id="KW-0689">Ribosomal protein</keyword>
<evidence type="ECO:0000313" key="2">
    <source>
        <dbReference type="Proteomes" id="UP001211065"/>
    </source>
</evidence>
<dbReference type="PANTHER" id="PTHR13124">
    <property type="entry name" value="39S RIBOSOMAL PROTEIN L46, MITOCHONDRIAL PRECURSOR-RELATED"/>
    <property type="match status" value="1"/>
</dbReference>
<dbReference type="GO" id="GO:0003735">
    <property type="term" value="F:structural constituent of ribosome"/>
    <property type="evidence" value="ECO:0007669"/>
    <property type="project" value="InterPro"/>
</dbReference>
<dbReference type="InterPro" id="IPR015797">
    <property type="entry name" value="NUDIX_hydrolase-like_dom_sf"/>
</dbReference>
<gene>
    <name evidence="1" type="primary">MRPL17</name>
    <name evidence="1" type="ORF">HK099_003375</name>
</gene>
<dbReference type="GO" id="GO:0005762">
    <property type="term" value="C:mitochondrial large ribosomal subunit"/>
    <property type="evidence" value="ECO:0007669"/>
    <property type="project" value="TreeGrafter"/>
</dbReference>
<accession>A0AAD5TSP1</accession>